<protein>
    <submittedName>
        <fullName evidence="2">Menaquinone biosynthesis related protein, putative DHNA-CoA thioesterase</fullName>
    </submittedName>
</protein>
<evidence type="ECO:0000313" key="3">
    <source>
        <dbReference type="Proteomes" id="UP000009026"/>
    </source>
</evidence>
<accession>A0A0H4WNI1</accession>
<dbReference type="InterPro" id="IPR029058">
    <property type="entry name" value="AB_hydrolase_fold"/>
</dbReference>
<dbReference type="Proteomes" id="UP000009026">
    <property type="component" value="Chromosome"/>
</dbReference>
<dbReference type="eggNOG" id="COG0596">
    <property type="taxonomic scope" value="Bacteria"/>
</dbReference>
<dbReference type="PANTHER" id="PTHR43798">
    <property type="entry name" value="MONOACYLGLYCEROL LIPASE"/>
    <property type="match status" value="1"/>
</dbReference>
<dbReference type="AlphaFoldDB" id="A0A0H4WNI1"/>
<evidence type="ECO:0000313" key="2">
    <source>
        <dbReference type="EMBL" id="AKQ64986.1"/>
    </source>
</evidence>
<dbReference type="PATRIC" id="fig|1297742.4.peg.1919"/>
<dbReference type="STRING" id="1297742.A176_001898"/>
<evidence type="ECO:0000259" key="1">
    <source>
        <dbReference type="Pfam" id="PF00561"/>
    </source>
</evidence>
<sequence>MMGSQGMLNVDDGGVGGLPVVFVHSSAGNTTHWAAQLAHLRKRRRAVALDLRGHGKSELPRDGGFSVEDFAQDVGSVVEGLGLQRFVLVGHSLGGAVCVAYAGAHPERVAGLFLLDPASDGRMIPEEQAQGWMGVLATEAWSAVVEEAWAPMLAPSRPEVRERVLAEMRATSQASVRGGLGALLTFDPVAPLRAYRGPRLSVVTAFNEDPGSYHRLVPALPHEKVEGTGHWVQLDAPDTVNALLDGFLSTVR</sequence>
<gene>
    <name evidence="2" type="ORF">A176_001898</name>
</gene>
<dbReference type="SUPFAM" id="SSF53474">
    <property type="entry name" value="alpha/beta-Hydrolases"/>
    <property type="match status" value="1"/>
</dbReference>
<dbReference type="Pfam" id="PF00561">
    <property type="entry name" value="Abhydrolase_1"/>
    <property type="match status" value="1"/>
</dbReference>
<dbReference type="PRINTS" id="PR00111">
    <property type="entry name" value="ABHYDROLASE"/>
</dbReference>
<dbReference type="InterPro" id="IPR050266">
    <property type="entry name" value="AB_hydrolase_sf"/>
</dbReference>
<name>A0A0H4WNI1_9BACT</name>
<reference evidence="2 3" key="1">
    <citation type="journal article" date="2016" name="PLoS ONE">
        <title>Complete Genome Sequence and Comparative Genomics of a Novel Myxobacterium Myxococcus hansupus.</title>
        <authorList>
            <person name="Sharma G."/>
            <person name="Narwani T."/>
            <person name="Subramanian S."/>
        </authorList>
    </citation>
    <scope>NUCLEOTIDE SEQUENCE [LARGE SCALE GENOMIC DNA]</scope>
    <source>
        <strain evidence="3">mixupus</strain>
    </source>
</reference>
<dbReference type="Gene3D" id="3.40.50.1820">
    <property type="entry name" value="alpha/beta hydrolase"/>
    <property type="match status" value="1"/>
</dbReference>
<dbReference type="EMBL" id="CP012109">
    <property type="protein sequence ID" value="AKQ64986.1"/>
    <property type="molecule type" value="Genomic_DNA"/>
</dbReference>
<proteinExistence type="predicted"/>
<dbReference type="RefSeq" id="WP_002634247.1">
    <property type="nucleotide sequence ID" value="NZ_CP012109.1"/>
</dbReference>
<dbReference type="KEGG" id="mym:A176_001898"/>
<dbReference type="OrthoDB" id="9785408at2"/>
<feature type="domain" description="AB hydrolase-1" evidence="1">
    <location>
        <begin position="19"/>
        <end position="237"/>
    </location>
</feature>
<keyword evidence="3" id="KW-1185">Reference proteome</keyword>
<dbReference type="InterPro" id="IPR000073">
    <property type="entry name" value="AB_hydrolase_1"/>
</dbReference>
<organism evidence="2 3">
    <name type="scientific">Pseudomyxococcus hansupus</name>
    <dbReference type="NCBI Taxonomy" id="1297742"/>
    <lineage>
        <taxon>Bacteria</taxon>
        <taxon>Pseudomonadati</taxon>
        <taxon>Myxococcota</taxon>
        <taxon>Myxococcia</taxon>
        <taxon>Myxococcales</taxon>
        <taxon>Cystobacterineae</taxon>
        <taxon>Myxococcaceae</taxon>
        <taxon>Pseudomyxococcus</taxon>
    </lineage>
</organism>